<dbReference type="PROSITE" id="PS50846">
    <property type="entry name" value="HMA_2"/>
    <property type="match status" value="1"/>
</dbReference>
<sequence length="67" mass="7215">MPRFQVEDMTCKHCEASISKAIQEVDAQASITVDLAAHLVTINSTQSDAALEVAIREAGFTPLLLNT</sequence>
<dbReference type="SUPFAM" id="SSF55008">
    <property type="entry name" value="HMA, heavy metal-associated domain"/>
    <property type="match status" value="1"/>
</dbReference>
<keyword evidence="1" id="KW-0479">Metal-binding</keyword>
<name>A0A941DFQ8_9BURK</name>
<dbReference type="AlphaFoldDB" id="A0A941DFQ8"/>
<feature type="domain" description="HMA" evidence="2">
    <location>
        <begin position="1"/>
        <end position="63"/>
    </location>
</feature>
<gene>
    <name evidence="3" type="ORF">KDM92_11130</name>
</gene>
<evidence type="ECO:0000259" key="2">
    <source>
        <dbReference type="PROSITE" id="PS50846"/>
    </source>
</evidence>
<dbReference type="Proteomes" id="UP000680158">
    <property type="component" value="Unassembled WGS sequence"/>
</dbReference>
<evidence type="ECO:0000313" key="3">
    <source>
        <dbReference type="EMBL" id="MBR7747136.1"/>
    </source>
</evidence>
<dbReference type="InterPro" id="IPR036163">
    <property type="entry name" value="HMA_dom_sf"/>
</dbReference>
<dbReference type="GO" id="GO:0046872">
    <property type="term" value="F:metal ion binding"/>
    <property type="evidence" value="ECO:0007669"/>
    <property type="project" value="UniProtKB-KW"/>
</dbReference>
<protein>
    <submittedName>
        <fullName evidence="3">Heavy-metal-associated domain-containing protein</fullName>
    </submittedName>
</protein>
<organism evidence="3 4">
    <name type="scientific">Undibacterium baiyunense</name>
    <dbReference type="NCBI Taxonomy" id="2828731"/>
    <lineage>
        <taxon>Bacteria</taxon>
        <taxon>Pseudomonadati</taxon>
        <taxon>Pseudomonadota</taxon>
        <taxon>Betaproteobacteria</taxon>
        <taxon>Burkholderiales</taxon>
        <taxon>Oxalobacteraceae</taxon>
        <taxon>Undibacterium</taxon>
    </lineage>
</organism>
<reference evidence="3 4" key="1">
    <citation type="submission" date="2021-04" db="EMBL/GenBank/DDBJ databases">
        <title>novel species isolated from subtropical streams in China.</title>
        <authorList>
            <person name="Lu H."/>
        </authorList>
    </citation>
    <scope>NUCLEOTIDE SEQUENCE [LARGE SCALE GENOMIC DNA]</scope>
    <source>
        <strain evidence="3 4">BYS107W</strain>
    </source>
</reference>
<comment type="caution">
    <text evidence="3">The sequence shown here is derived from an EMBL/GenBank/DDBJ whole genome shotgun (WGS) entry which is preliminary data.</text>
</comment>
<keyword evidence="4" id="KW-1185">Reference proteome</keyword>
<evidence type="ECO:0000313" key="4">
    <source>
        <dbReference type="Proteomes" id="UP000680158"/>
    </source>
</evidence>
<dbReference type="InterPro" id="IPR017969">
    <property type="entry name" value="Heavy-metal-associated_CS"/>
</dbReference>
<proteinExistence type="predicted"/>
<dbReference type="PROSITE" id="PS01047">
    <property type="entry name" value="HMA_1"/>
    <property type="match status" value="1"/>
</dbReference>
<evidence type="ECO:0000256" key="1">
    <source>
        <dbReference type="ARBA" id="ARBA00022723"/>
    </source>
</evidence>
<dbReference type="CDD" id="cd00371">
    <property type="entry name" value="HMA"/>
    <property type="match status" value="1"/>
</dbReference>
<accession>A0A941DFQ8</accession>
<dbReference type="EMBL" id="JAGSPM010000006">
    <property type="protein sequence ID" value="MBR7747136.1"/>
    <property type="molecule type" value="Genomic_DNA"/>
</dbReference>
<dbReference type="Pfam" id="PF00403">
    <property type="entry name" value="HMA"/>
    <property type="match status" value="1"/>
</dbReference>
<dbReference type="InterPro" id="IPR006121">
    <property type="entry name" value="HMA_dom"/>
</dbReference>
<dbReference type="Gene3D" id="3.30.70.100">
    <property type="match status" value="1"/>
</dbReference>
<dbReference type="RefSeq" id="WP_212684445.1">
    <property type="nucleotide sequence ID" value="NZ_JAGSPM010000006.1"/>
</dbReference>